<dbReference type="EMBL" id="JAGHKO010000004">
    <property type="protein sequence ID" value="MBO9202397.1"/>
    <property type="molecule type" value="Genomic_DNA"/>
</dbReference>
<dbReference type="InterPro" id="IPR036291">
    <property type="entry name" value="NAD(P)-bd_dom_sf"/>
</dbReference>
<dbReference type="InterPro" id="IPR051604">
    <property type="entry name" value="Ergot_Alk_Oxidoreductase"/>
</dbReference>
<evidence type="ECO:0000259" key="1">
    <source>
        <dbReference type="Pfam" id="PF13460"/>
    </source>
</evidence>
<dbReference type="Proteomes" id="UP000677244">
    <property type="component" value="Unassembled WGS sequence"/>
</dbReference>
<comment type="caution">
    <text evidence="2">The sequence shown here is derived from an EMBL/GenBank/DDBJ whole genome shotgun (WGS) entry which is preliminary data.</text>
</comment>
<dbReference type="PANTHER" id="PTHR43162:SF1">
    <property type="entry name" value="PRESTALK A DIFFERENTIATION PROTEIN A"/>
    <property type="match status" value="1"/>
</dbReference>
<name>A0ABS3YWT9_9BACT</name>
<dbReference type="InterPro" id="IPR016040">
    <property type="entry name" value="NAD(P)-bd_dom"/>
</dbReference>
<sequence>MKITITGSLGNISKPLAELLIKAGHEVTIISSDPKKINNIEKSGAKAAIGSVADVAFLTTAFTGADAIYTMVPPNFGASNYRQYIRDTGNNLKEAIKASGVKRVVNLSSIGVHLSEGTGPIAGMHDVEETLNTLEGVAIKHLRAGFFYINFLFDIGTIRQMGVMGNNYGSNAKLVLVHPKDIAAAAAQELQGAFEGKSFRYVVSEERSIAEIVKVLGTAINKPDLPWVQFSDEEVFAGMKAAGMPAAIASTYVEMGTAIRSGILFEDFEVNKPAVWGSIKLADFAKEFAAVYNAQN</sequence>
<accession>A0ABS3YWT9</accession>
<protein>
    <submittedName>
        <fullName evidence="2">NAD(P)H-binding protein</fullName>
    </submittedName>
</protein>
<evidence type="ECO:0000313" key="2">
    <source>
        <dbReference type="EMBL" id="MBO9202397.1"/>
    </source>
</evidence>
<dbReference type="RefSeq" id="WP_209140443.1">
    <property type="nucleotide sequence ID" value="NZ_JAGHKO010000004.1"/>
</dbReference>
<dbReference type="SUPFAM" id="SSF51735">
    <property type="entry name" value="NAD(P)-binding Rossmann-fold domains"/>
    <property type="match status" value="1"/>
</dbReference>
<dbReference type="PANTHER" id="PTHR43162">
    <property type="match status" value="1"/>
</dbReference>
<gene>
    <name evidence="2" type="ORF">J7I42_19075</name>
</gene>
<feature type="domain" description="NAD(P)-binding" evidence="1">
    <location>
        <begin position="7"/>
        <end position="114"/>
    </location>
</feature>
<reference evidence="2 3" key="1">
    <citation type="submission" date="2021-03" db="EMBL/GenBank/DDBJ databases">
        <title>Assistant Professor.</title>
        <authorList>
            <person name="Huq M.A."/>
        </authorList>
    </citation>
    <scope>NUCLEOTIDE SEQUENCE [LARGE SCALE GENOMIC DNA]</scope>
    <source>
        <strain evidence="2 3">MAH-29</strain>
    </source>
</reference>
<organism evidence="2 3">
    <name type="scientific">Niastella soli</name>
    <dbReference type="NCBI Taxonomy" id="2821487"/>
    <lineage>
        <taxon>Bacteria</taxon>
        <taxon>Pseudomonadati</taxon>
        <taxon>Bacteroidota</taxon>
        <taxon>Chitinophagia</taxon>
        <taxon>Chitinophagales</taxon>
        <taxon>Chitinophagaceae</taxon>
        <taxon>Niastella</taxon>
    </lineage>
</organism>
<proteinExistence type="predicted"/>
<evidence type="ECO:0000313" key="3">
    <source>
        <dbReference type="Proteomes" id="UP000677244"/>
    </source>
</evidence>
<dbReference type="Pfam" id="PF13460">
    <property type="entry name" value="NAD_binding_10"/>
    <property type="match status" value="1"/>
</dbReference>
<keyword evidence="3" id="KW-1185">Reference proteome</keyword>
<dbReference type="Gene3D" id="3.90.25.10">
    <property type="entry name" value="UDP-galactose 4-epimerase, domain 1"/>
    <property type="match status" value="1"/>
</dbReference>
<dbReference type="Gene3D" id="3.40.50.720">
    <property type="entry name" value="NAD(P)-binding Rossmann-like Domain"/>
    <property type="match status" value="1"/>
</dbReference>